<protein>
    <submittedName>
        <fullName evidence="1">Uncharacterized protein</fullName>
    </submittedName>
</protein>
<comment type="caution">
    <text evidence="1">The sequence shown here is derived from an EMBL/GenBank/DDBJ whole genome shotgun (WGS) entry which is preliminary data.</text>
</comment>
<evidence type="ECO:0000313" key="2">
    <source>
        <dbReference type="Proteomes" id="UP001054945"/>
    </source>
</evidence>
<reference evidence="1 2" key="1">
    <citation type="submission" date="2021-06" db="EMBL/GenBank/DDBJ databases">
        <title>Caerostris extrusa draft genome.</title>
        <authorList>
            <person name="Kono N."/>
            <person name="Arakawa K."/>
        </authorList>
    </citation>
    <scope>NUCLEOTIDE SEQUENCE [LARGE SCALE GENOMIC DNA]</scope>
</reference>
<evidence type="ECO:0000313" key="1">
    <source>
        <dbReference type="EMBL" id="GIY98300.1"/>
    </source>
</evidence>
<gene>
    <name evidence="1" type="ORF">CEXT_133911</name>
</gene>
<dbReference type="AlphaFoldDB" id="A0AAV4XVS1"/>
<dbReference type="Proteomes" id="UP001054945">
    <property type="component" value="Unassembled WGS sequence"/>
</dbReference>
<organism evidence="1 2">
    <name type="scientific">Caerostris extrusa</name>
    <name type="common">Bark spider</name>
    <name type="synonym">Caerostris bankana</name>
    <dbReference type="NCBI Taxonomy" id="172846"/>
    <lineage>
        <taxon>Eukaryota</taxon>
        <taxon>Metazoa</taxon>
        <taxon>Ecdysozoa</taxon>
        <taxon>Arthropoda</taxon>
        <taxon>Chelicerata</taxon>
        <taxon>Arachnida</taxon>
        <taxon>Araneae</taxon>
        <taxon>Araneomorphae</taxon>
        <taxon>Entelegynae</taxon>
        <taxon>Araneoidea</taxon>
        <taxon>Araneidae</taxon>
        <taxon>Caerostris</taxon>
    </lineage>
</organism>
<accession>A0AAV4XVS1</accession>
<dbReference type="EMBL" id="BPLR01000912">
    <property type="protein sequence ID" value="GIY98300.1"/>
    <property type="molecule type" value="Genomic_DNA"/>
</dbReference>
<name>A0AAV4XVS1_CAEEX</name>
<keyword evidence="2" id="KW-1185">Reference proteome</keyword>
<sequence>MGTGNHILCRTFALIKKKSLPCALRRNLADNGNAHNHLACRRRHPSDPLRSKGSDLEMKALPALQSWRLSK</sequence>
<proteinExistence type="predicted"/>